<evidence type="ECO:0000313" key="3">
    <source>
        <dbReference type="EMBL" id="GAA1748065.1"/>
    </source>
</evidence>
<keyword evidence="4" id="KW-1185">Reference proteome</keyword>
<dbReference type="SUPFAM" id="SSF56801">
    <property type="entry name" value="Acetyl-CoA synthetase-like"/>
    <property type="match status" value="1"/>
</dbReference>
<dbReference type="Pfam" id="PF13193">
    <property type="entry name" value="AMP-binding_C"/>
    <property type="match status" value="1"/>
</dbReference>
<dbReference type="InterPro" id="IPR020845">
    <property type="entry name" value="AMP-binding_CS"/>
</dbReference>
<sequence>MAASTTTTPAPDLSRLDFLTTVRRASSLADLLRTTATATPDAPVVVGDGRGRTHGELHARSSRIAAGLVSAGLAPGDRVAMLARNATEYWELFFAASKAGLVIVPVNFRLAPAEVEYIVGDVAPRALIVEDVLLASVTDAASAVVDGPRLVFSQESDRPEAPAGWARFEEFVAAADEADPHRDSRGEDVAFVMYSSGTTGRPKGVLTTVAAFLWAVEHFGASFEVSPRSVSLVPTPYYHIAAGGWSLIAIAAGGRIVQFTEVTPHAMVSHMVEHQTTHVIMVPTVIQAFISNPEVAAIDFSCVEWLVYGGSPISESVMVKAQEVFGARLAQTYGLTETVGVATLLGPESHTSATSALLRSAGKAVDGMELDVRDTETGARCAVGETGEVLIRGGCVTVGYWRNEAATAEAFAEDGWFRTGDAGYLDADGHLFLRDRIKDLVTSGGENIYPAEVENAIMSHPDVLEVAVIGVPSEKWGESPHAVVVPRPGRTLTEADVIEHARSRIARYKCPTSVDVVEILPRNPSGKVLKRELRRPYWEGHERDIS</sequence>
<feature type="domain" description="AMP-dependent synthetase/ligase" evidence="1">
    <location>
        <begin position="33"/>
        <end position="401"/>
    </location>
</feature>
<dbReference type="PANTHER" id="PTHR43767">
    <property type="entry name" value="LONG-CHAIN-FATTY-ACID--COA LIGASE"/>
    <property type="match status" value="1"/>
</dbReference>
<dbReference type="InterPro" id="IPR025110">
    <property type="entry name" value="AMP-bd_C"/>
</dbReference>
<dbReference type="GO" id="GO:0016874">
    <property type="term" value="F:ligase activity"/>
    <property type="evidence" value="ECO:0007669"/>
    <property type="project" value="UniProtKB-KW"/>
</dbReference>
<accession>A0ABN2K4E6</accession>
<dbReference type="NCBIfam" id="NF004837">
    <property type="entry name" value="PRK06187.1"/>
    <property type="match status" value="1"/>
</dbReference>
<dbReference type="Proteomes" id="UP001501057">
    <property type="component" value="Unassembled WGS sequence"/>
</dbReference>
<evidence type="ECO:0000259" key="2">
    <source>
        <dbReference type="Pfam" id="PF13193"/>
    </source>
</evidence>
<dbReference type="InterPro" id="IPR045851">
    <property type="entry name" value="AMP-bd_C_sf"/>
</dbReference>
<organism evidence="3 4">
    <name type="scientific">Aeromicrobium alkaliterrae</name>
    <dbReference type="NCBI Taxonomy" id="302168"/>
    <lineage>
        <taxon>Bacteria</taxon>
        <taxon>Bacillati</taxon>
        <taxon>Actinomycetota</taxon>
        <taxon>Actinomycetes</taxon>
        <taxon>Propionibacteriales</taxon>
        <taxon>Nocardioidaceae</taxon>
        <taxon>Aeromicrobium</taxon>
    </lineage>
</organism>
<dbReference type="PANTHER" id="PTHR43767:SF1">
    <property type="entry name" value="NONRIBOSOMAL PEPTIDE SYNTHASE PES1 (EUROFUNG)-RELATED"/>
    <property type="match status" value="1"/>
</dbReference>
<feature type="domain" description="AMP-binding enzyme C-terminal" evidence="2">
    <location>
        <begin position="452"/>
        <end position="527"/>
    </location>
</feature>
<dbReference type="Gene3D" id="3.30.300.30">
    <property type="match status" value="1"/>
</dbReference>
<keyword evidence="3" id="KW-0436">Ligase</keyword>
<dbReference type="InterPro" id="IPR050237">
    <property type="entry name" value="ATP-dep_AMP-bd_enzyme"/>
</dbReference>
<name>A0ABN2K4E6_9ACTN</name>
<comment type="caution">
    <text evidence="3">The sequence shown here is derived from an EMBL/GenBank/DDBJ whole genome shotgun (WGS) entry which is preliminary data.</text>
</comment>
<dbReference type="Pfam" id="PF00501">
    <property type="entry name" value="AMP-binding"/>
    <property type="match status" value="1"/>
</dbReference>
<evidence type="ECO:0000259" key="1">
    <source>
        <dbReference type="Pfam" id="PF00501"/>
    </source>
</evidence>
<protein>
    <submittedName>
        <fullName evidence="3">Fatty acid--CoA ligase</fullName>
    </submittedName>
</protein>
<dbReference type="Gene3D" id="3.40.50.12780">
    <property type="entry name" value="N-terminal domain of ligase-like"/>
    <property type="match status" value="1"/>
</dbReference>
<dbReference type="InterPro" id="IPR000873">
    <property type="entry name" value="AMP-dep_synth/lig_dom"/>
</dbReference>
<proteinExistence type="predicted"/>
<dbReference type="RefSeq" id="WP_344203082.1">
    <property type="nucleotide sequence ID" value="NZ_BAAAME010000005.1"/>
</dbReference>
<dbReference type="PROSITE" id="PS00455">
    <property type="entry name" value="AMP_BINDING"/>
    <property type="match status" value="1"/>
</dbReference>
<dbReference type="InterPro" id="IPR042099">
    <property type="entry name" value="ANL_N_sf"/>
</dbReference>
<evidence type="ECO:0000313" key="4">
    <source>
        <dbReference type="Proteomes" id="UP001501057"/>
    </source>
</evidence>
<gene>
    <name evidence="3" type="ORF">GCM10009710_30150</name>
</gene>
<dbReference type="EMBL" id="BAAAME010000005">
    <property type="protein sequence ID" value="GAA1748065.1"/>
    <property type="molecule type" value="Genomic_DNA"/>
</dbReference>
<reference evidence="3 4" key="1">
    <citation type="journal article" date="2019" name="Int. J. Syst. Evol. Microbiol.">
        <title>The Global Catalogue of Microorganisms (GCM) 10K type strain sequencing project: providing services to taxonomists for standard genome sequencing and annotation.</title>
        <authorList>
            <consortium name="The Broad Institute Genomics Platform"/>
            <consortium name="The Broad Institute Genome Sequencing Center for Infectious Disease"/>
            <person name="Wu L."/>
            <person name="Ma J."/>
        </authorList>
    </citation>
    <scope>NUCLEOTIDE SEQUENCE [LARGE SCALE GENOMIC DNA]</scope>
    <source>
        <strain evidence="3 4">JCM 13518</strain>
    </source>
</reference>